<accession>A0A3P6V213</accession>
<organism evidence="7 8">
    <name type="scientific">Litomosoides sigmodontis</name>
    <name type="common">Filarial nematode worm</name>
    <dbReference type="NCBI Taxonomy" id="42156"/>
    <lineage>
        <taxon>Eukaryota</taxon>
        <taxon>Metazoa</taxon>
        <taxon>Ecdysozoa</taxon>
        <taxon>Nematoda</taxon>
        <taxon>Chromadorea</taxon>
        <taxon>Rhabditida</taxon>
        <taxon>Spirurina</taxon>
        <taxon>Spiruromorpha</taxon>
        <taxon>Filarioidea</taxon>
        <taxon>Onchocercidae</taxon>
        <taxon>Litomosoides</taxon>
    </lineage>
</organism>
<evidence type="ECO:0000256" key="4">
    <source>
        <dbReference type="SAM" id="Phobius"/>
    </source>
</evidence>
<dbReference type="STRING" id="42156.A0A3P6V213"/>
<dbReference type="EMBL" id="UYRX01000571">
    <property type="protein sequence ID" value="VDK84011.1"/>
    <property type="molecule type" value="Genomic_DNA"/>
</dbReference>
<dbReference type="OrthoDB" id="285418at2759"/>
<dbReference type="InterPro" id="IPR020422">
    <property type="entry name" value="TYR_PHOSPHATASE_DUAL_dom"/>
</dbReference>
<feature type="domain" description="Tyrosine specific protein phosphatases" evidence="6">
    <location>
        <begin position="81"/>
        <end position="136"/>
    </location>
</feature>
<keyword evidence="2" id="KW-0378">Hydrolase</keyword>
<dbReference type="PROSITE" id="PS50056">
    <property type="entry name" value="TYR_PHOSPHATASE_2"/>
    <property type="match status" value="1"/>
</dbReference>
<keyword evidence="4" id="KW-1133">Transmembrane helix</keyword>
<dbReference type="AlphaFoldDB" id="A0A3P6V213"/>
<dbReference type="GO" id="GO:0004721">
    <property type="term" value="F:phosphoprotein phosphatase activity"/>
    <property type="evidence" value="ECO:0007669"/>
    <property type="project" value="UniProtKB-KW"/>
</dbReference>
<name>A0A3P6V213_LITSI</name>
<dbReference type="PROSITE" id="PS00383">
    <property type="entry name" value="TYR_PHOSPHATASE_1"/>
    <property type="match status" value="1"/>
</dbReference>
<reference evidence="7 8" key="1">
    <citation type="submission" date="2018-08" db="EMBL/GenBank/DDBJ databases">
        <authorList>
            <person name="Laetsch R D."/>
            <person name="Stevens L."/>
            <person name="Kumar S."/>
            <person name="Blaxter L. M."/>
        </authorList>
    </citation>
    <scope>NUCLEOTIDE SEQUENCE [LARGE SCALE GENOMIC DNA]</scope>
</reference>
<keyword evidence="8" id="KW-1185">Reference proteome</keyword>
<dbReference type="PANTHER" id="PTHR45961:SF9">
    <property type="entry name" value="DUAL SPECIFICITY PROTEIN PHOSPHATASE 14"/>
    <property type="match status" value="1"/>
</dbReference>
<dbReference type="Gene3D" id="3.90.190.10">
    <property type="entry name" value="Protein tyrosine phosphatase superfamily"/>
    <property type="match status" value="1"/>
</dbReference>
<dbReference type="InterPro" id="IPR000340">
    <property type="entry name" value="Dual-sp_phosphatase_cat-dom"/>
</dbReference>
<dbReference type="PANTHER" id="PTHR45961">
    <property type="entry name" value="IP21249P"/>
    <property type="match status" value="1"/>
</dbReference>
<dbReference type="InterPro" id="IPR029021">
    <property type="entry name" value="Prot-tyrosine_phosphatase-like"/>
</dbReference>
<dbReference type="SUPFAM" id="SSF52799">
    <property type="entry name" value="(Phosphotyrosine protein) phosphatases II"/>
    <property type="match status" value="1"/>
</dbReference>
<evidence type="ECO:0000313" key="8">
    <source>
        <dbReference type="Proteomes" id="UP000277928"/>
    </source>
</evidence>
<dbReference type="GO" id="GO:0005737">
    <property type="term" value="C:cytoplasm"/>
    <property type="evidence" value="ECO:0007669"/>
    <property type="project" value="TreeGrafter"/>
</dbReference>
<dbReference type="CDD" id="cd14514">
    <property type="entry name" value="DUSP14-like"/>
    <property type="match status" value="1"/>
</dbReference>
<sequence length="229" mass="25860">MSTSMISYRVNPEYAKLTQLVPGLFICGVSELNRDNVERNGITMIVNATSEVPNLKTLGDVARMKLWIDDTPETHIYPHLEAVSDQIESVIADGGAVLVHCVAGVSRSTTICLAFLTKYRCRTLRDAYFLMLSKRPLVRPNIGFWKQLIQFEQEIKHMPASVGMVYNEAEVDQLLPDVYLDRVVQPVQPLWIVLLAAGVMLLCLIKREIVKLREMDGFGGARDRQHRCT</sequence>
<evidence type="ECO:0000259" key="5">
    <source>
        <dbReference type="PROSITE" id="PS50054"/>
    </source>
</evidence>
<comment type="similarity">
    <text evidence="1">Belongs to the protein-tyrosine phosphatase family. Non-receptor class dual specificity subfamily.</text>
</comment>
<feature type="domain" description="Tyrosine-protein phosphatase" evidence="5">
    <location>
        <begin position="16"/>
        <end position="157"/>
    </location>
</feature>
<evidence type="ECO:0000256" key="1">
    <source>
        <dbReference type="ARBA" id="ARBA00008601"/>
    </source>
</evidence>
<evidence type="ECO:0000256" key="3">
    <source>
        <dbReference type="ARBA" id="ARBA00022912"/>
    </source>
</evidence>
<keyword evidence="3" id="KW-0904">Protein phosphatase</keyword>
<feature type="transmembrane region" description="Helical" evidence="4">
    <location>
        <begin position="189"/>
        <end position="205"/>
    </location>
</feature>
<evidence type="ECO:0008006" key="9">
    <source>
        <dbReference type="Google" id="ProtNLM"/>
    </source>
</evidence>
<dbReference type="OMA" id="CMRGRSR"/>
<dbReference type="PROSITE" id="PS50054">
    <property type="entry name" value="TYR_PHOSPHATASE_DUAL"/>
    <property type="match status" value="1"/>
</dbReference>
<dbReference type="Pfam" id="PF00782">
    <property type="entry name" value="DSPc"/>
    <property type="match status" value="1"/>
</dbReference>
<proteinExistence type="inferred from homology"/>
<dbReference type="InterPro" id="IPR000387">
    <property type="entry name" value="Tyr_Pase_dom"/>
</dbReference>
<evidence type="ECO:0000256" key="2">
    <source>
        <dbReference type="ARBA" id="ARBA00022801"/>
    </source>
</evidence>
<dbReference type="Proteomes" id="UP000277928">
    <property type="component" value="Unassembled WGS sequence"/>
</dbReference>
<protein>
    <recommendedName>
        <fullName evidence="9">Protein-tyrosine-phosphatase</fullName>
    </recommendedName>
</protein>
<keyword evidence="4" id="KW-0812">Transmembrane</keyword>
<evidence type="ECO:0000313" key="7">
    <source>
        <dbReference type="EMBL" id="VDK84011.1"/>
    </source>
</evidence>
<dbReference type="InterPro" id="IPR016130">
    <property type="entry name" value="Tyr_Pase_AS"/>
</dbReference>
<evidence type="ECO:0000259" key="6">
    <source>
        <dbReference type="PROSITE" id="PS50056"/>
    </source>
</evidence>
<keyword evidence="4" id="KW-0472">Membrane</keyword>
<dbReference type="InterPro" id="IPR052103">
    <property type="entry name" value="Dual_spec_Phospatases"/>
</dbReference>
<dbReference type="SMART" id="SM00195">
    <property type="entry name" value="DSPc"/>
    <property type="match status" value="1"/>
</dbReference>
<gene>
    <name evidence="7" type="ORF">NLS_LOCUS6460</name>
</gene>